<accession>A0A645IC17</accession>
<proteinExistence type="predicted"/>
<gene>
    <name evidence="1" type="ORF">SDC9_195613</name>
</gene>
<comment type="caution">
    <text evidence="1">The sequence shown here is derived from an EMBL/GenBank/DDBJ whole genome shotgun (WGS) entry which is preliminary data.</text>
</comment>
<evidence type="ECO:0000313" key="1">
    <source>
        <dbReference type="EMBL" id="MPN48009.1"/>
    </source>
</evidence>
<dbReference type="EMBL" id="VSSQ01109944">
    <property type="protein sequence ID" value="MPN48009.1"/>
    <property type="molecule type" value="Genomic_DNA"/>
</dbReference>
<name>A0A645IC17_9ZZZZ</name>
<protein>
    <submittedName>
        <fullName evidence="1">Uncharacterized protein</fullName>
    </submittedName>
</protein>
<organism evidence="1">
    <name type="scientific">bioreactor metagenome</name>
    <dbReference type="NCBI Taxonomy" id="1076179"/>
    <lineage>
        <taxon>unclassified sequences</taxon>
        <taxon>metagenomes</taxon>
        <taxon>ecological metagenomes</taxon>
    </lineage>
</organism>
<reference evidence="1" key="1">
    <citation type="submission" date="2019-08" db="EMBL/GenBank/DDBJ databases">
        <authorList>
            <person name="Kucharzyk K."/>
            <person name="Murdoch R.W."/>
            <person name="Higgins S."/>
            <person name="Loffler F."/>
        </authorList>
    </citation>
    <scope>NUCLEOTIDE SEQUENCE</scope>
</reference>
<dbReference type="AlphaFoldDB" id="A0A645IC17"/>
<sequence length="114" mass="12225">MVKDVHVVKMHPFQALVEARDQVLAAAVVAVGAGPHVVASLRGDDELVPVGVPVPIHVDAKVPLRLAVGRAVVVREVKVRHAAVKSGLAHALHGFVVVPRTKVMPEPQREQRQL</sequence>